<evidence type="ECO:0000256" key="7">
    <source>
        <dbReference type="SAM" id="MobiDB-lite"/>
    </source>
</evidence>
<evidence type="ECO:0000256" key="3">
    <source>
        <dbReference type="ARBA" id="ARBA00022578"/>
    </source>
</evidence>
<dbReference type="AlphaFoldDB" id="A0A3A9A5L1"/>
<evidence type="ECO:0000256" key="5">
    <source>
        <dbReference type="ARBA" id="ARBA00023172"/>
    </source>
</evidence>
<sequence length="372" mass="43253">MQRPKCPSCGRTMKKNGKTSGGKVRYRCAGCGASTSANPDTRAKDLRTALDWLMSKDTLESHRLPARTLQRKCELMWSLIPPVPRDGVVHDVLHLDGIHLGRDAVVLIAVDETSHVAGWHVARNETSAAWNRLLSRLAPPDMVVCDGGGGLLKALHETWPETPVQRCLFHICMNITQLTGKHPRYESSRQLRNLAIELSRAHDRKSVDEWGVKWLRWEARWNAFIDERRRSADGRERDAHERLAKARRMLRRLVVEDQMFTFLRFGDMPTTNNRVESLNSRIRAMLRRHRGLNLERRIRAVCWWCHQHTVSPENCEWLVKHAVTDERLDQWYENAWRNAPRTMHDQTGMPQRYGTGIEWNDFHRSTPWQDSN</sequence>
<comment type="similarity">
    <text evidence="2 6">Belongs to the transposase mutator family.</text>
</comment>
<comment type="caution">
    <text evidence="9">The sequence shown here is derived from an EMBL/GenBank/DDBJ whole genome shotgun (WGS) entry which is preliminary data.</text>
</comment>
<keyword evidence="5 6" id="KW-0233">DNA recombination</keyword>
<dbReference type="PANTHER" id="PTHR33217:SF9">
    <property type="entry name" value="MUTATOR FAMILY TRANSPOSASE"/>
    <property type="match status" value="1"/>
</dbReference>
<dbReference type="RefSeq" id="WP_120359869.1">
    <property type="nucleotide sequence ID" value="NZ_QXXI01000123.1"/>
</dbReference>
<evidence type="ECO:0000313" key="10">
    <source>
        <dbReference type="Proteomes" id="UP000273889"/>
    </source>
</evidence>
<evidence type="ECO:0000256" key="2">
    <source>
        <dbReference type="ARBA" id="ARBA00010961"/>
    </source>
</evidence>
<dbReference type="PANTHER" id="PTHR33217">
    <property type="entry name" value="TRANSPOSASE FOR INSERTION SEQUENCE ELEMENT IS1081"/>
    <property type="match status" value="1"/>
</dbReference>
<keyword evidence="3 6" id="KW-0815">Transposition</keyword>
<dbReference type="Pfam" id="PF00872">
    <property type="entry name" value="Transposase_mut"/>
    <property type="match status" value="1"/>
</dbReference>
<dbReference type="PROSITE" id="PS01007">
    <property type="entry name" value="TRANSPOSASE_MUTATOR"/>
    <property type="match status" value="1"/>
</dbReference>
<evidence type="ECO:0000256" key="6">
    <source>
        <dbReference type="RuleBase" id="RU365089"/>
    </source>
</evidence>
<protein>
    <recommendedName>
        <fullName evidence="6">Mutator family transposase</fullName>
    </recommendedName>
</protein>
<feature type="region of interest" description="Disordered" evidence="7">
    <location>
        <begin position="1"/>
        <end position="22"/>
    </location>
</feature>
<comment type="function">
    <text evidence="1 6">Required for the transposition of the insertion element.</text>
</comment>
<dbReference type="Proteomes" id="UP000306798">
    <property type="component" value="Unassembled WGS sequence"/>
</dbReference>
<dbReference type="GO" id="GO:0006313">
    <property type="term" value="P:DNA transposition"/>
    <property type="evidence" value="ECO:0007669"/>
    <property type="project" value="UniProtKB-UniRule"/>
</dbReference>
<proteinExistence type="inferred from homology"/>
<dbReference type="NCBIfam" id="NF033544">
    <property type="entry name" value="transpos_IS1249"/>
    <property type="match status" value="1"/>
</dbReference>
<evidence type="ECO:0000256" key="4">
    <source>
        <dbReference type="ARBA" id="ARBA00023125"/>
    </source>
</evidence>
<accession>A0A3A9A5L1</accession>
<dbReference type="EMBL" id="SSTF01000051">
    <property type="protein sequence ID" value="THG24019.1"/>
    <property type="molecule type" value="Genomic_DNA"/>
</dbReference>
<keyword evidence="6" id="KW-0814">Transposable element</keyword>
<dbReference type="InterPro" id="IPR001207">
    <property type="entry name" value="Transposase_mutator"/>
</dbReference>
<dbReference type="InterPro" id="IPR048004">
    <property type="entry name" value="IS1249_transpos"/>
</dbReference>
<dbReference type="EMBL" id="RAYV01000024">
    <property type="protein sequence ID" value="RKI86932.1"/>
    <property type="molecule type" value="Genomic_DNA"/>
</dbReference>
<dbReference type="GO" id="GO:0003677">
    <property type="term" value="F:DNA binding"/>
    <property type="evidence" value="ECO:0007669"/>
    <property type="project" value="UniProtKB-UniRule"/>
</dbReference>
<gene>
    <name evidence="8" type="ORF">D7V89_08755</name>
    <name evidence="9" type="ORF">E5991_09470</name>
</gene>
<dbReference type="Proteomes" id="UP000273889">
    <property type="component" value="Unassembled WGS sequence"/>
</dbReference>
<evidence type="ECO:0000256" key="1">
    <source>
        <dbReference type="ARBA" id="ARBA00002190"/>
    </source>
</evidence>
<keyword evidence="4 6" id="KW-0238">DNA-binding</keyword>
<evidence type="ECO:0000313" key="8">
    <source>
        <dbReference type="EMBL" id="RKI86932.1"/>
    </source>
</evidence>
<evidence type="ECO:0000313" key="9">
    <source>
        <dbReference type="EMBL" id="THG24019.1"/>
    </source>
</evidence>
<reference evidence="8 10" key="1">
    <citation type="submission" date="2018-09" db="EMBL/GenBank/DDBJ databases">
        <title>Murine metabolic-syndrome-specific gut microbial biobank.</title>
        <authorList>
            <person name="Liu C."/>
        </authorList>
    </citation>
    <scope>NUCLEOTIDE SEQUENCE [LARGE SCALE GENOMIC DNA]</scope>
    <source>
        <strain evidence="8 10">WYJ21-P61</strain>
    </source>
</reference>
<reference evidence="9 11" key="2">
    <citation type="submission" date="2019-04" db="EMBL/GenBank/DDBJ databases">
        <title>Microbes associate with the intestines of laboratory mice.</title>
        <authorList>
            <person name="Navarre W."/>
            <person name="Wong E."/>
            <person name="Huang K.C."/>
            <person name="Tropini C."/>
            <person name="Ng K."/>
            <person name="Yu B."/>
        </authorList>
    </citation>
    <scope>NUCLEOTIDE SEQUENCE [LARGE SCALE GENOMIC DNA]</scope>
    <source>
        <strain evidence="9 11">NM87_A27A</strain>
    </source>
</reference>
<name>A0A3A9A5L1_9BIFI</name>
<dbReference type="GO" id="GO:0004803">
    <property type="term" value="F:transposase activity"/>
    <property type="evidence" value="ECO:0007669"/>
    <property type="project" value="UniProtKB-UniRule"/>
</dbReference>
<organism evidence="9 11">
    <name type="scientific">Bifidobacterium pseudolongum</name>
    <dbReference type="NCBI Taxonomy" id="1694"/>
    <lineage>
        <taxon>Bacteria</taxon>
        <taxon>Bacillati</taxon>
        <taxon>Actinomycetota</taxon>
        <taxon>Actinomycetes</taxon>
        <taxon>Bifidobacteriales</taxon>
        <taxon>Bifidobacteriaceae</taxon>
        <taxon>Bifidobacterium</taxon>
    </lineage>
</organism>
<evidence type="ECO:0000313" key="11">
    <source>
        <dbReference type="Proteomes" id="UP000306798"/>
    </source>
</evidence>